<comment type="function">
    <text evidence="14">Specifically methylates position 2 of adenine 2503 in 23S rRNA and position 2 of adenine 37 in tRNAs.</text>
</comment>
<feature type="binding site" evidence="14">
    <location>
        <position position="120"/>
    </location>
    <ligand>
        <name>[4Fe-4S] cluster</name>
        <dbReference type="ChEBI" id="CHEBI:49883"/>
        <note>4Fe-4S-S-AdoMet</note>
    </ligand>
</feature>
<keyword evidence="3 14" id="KW-0004">4Fe-4S</keyword>
<dbReference type="SFLD" id="SFLDF00275">
    <property type="entry name" value="adenosine_C2_methyltransferase"/>
    <property type="match status" value="1"/>
</dbReference>
<feature type="binding site" evidence="14">
    <location>
        <begin position="227"/>
        <end position="229"/>
    </location>
    <ligand>
        <name>S-adenosyl-L-methionine</name>
        <dbReference type="ChEBI" id="CHEBI:59789"/>
    </ligand>
</feature>
<proteinExistence type="inferred from homology"/>
<keyword evidence="10 14" id="KW-0479">Metal-binding</keyword>
<evidence type="ECO:0000256" key="3">
    <source>
        <dbReference type="ARBA" id="ARBA00022485"/>
    </source>
</evidence>
<dbReference type="GO" id="GO:0002935">
    <property type="term" value="F:tRNA (adenine(37)-C2)-methyltransferase activity"/>
    <property type="evidence" value="ECO:0007669"/>
    <property type="project" value="UniProtKB-UniRule"/>
</dbReference>
<dbReference type="PANTHER" id="PTHR30544:SF5">
    <property type="entry name" value="RADICAL SAM CORE DOMAIN-CONTAINING PROTEIN"/>
    <property type="match status" value="1"/>
</dbReference>
<evidence type="ECO:0000256" key="6">
    <source>
        <dbReference type="ARBA" id="ARBA00022603"/>
    </source>
</evidence>
<feature type="domain" description="Radical SAM core" evidence="15">
    <location>
        <begin position="106"/>
        <end position="341"/>
    </location>
</feature>
<evidence type="ECO:0000256" key="14">
    <source>
        <dbReference type="HAMAP-Rule" id="MF_01849"/>
    </source>
</evidence>
<evidence type="ECO:0000256" key="5">
    <source>
        <dbReference type="ARBA" id="ARBA00022552"/>
    </source>
</evidence>
<gene>
    <name evidence="14 16" type="primary">rlmN</name>
    <name evidence="16" type="ORF">D0433_05940</name>
</gene>
<comment type="caution">
    <text evidence="16">The sequence shown here is derived from an EMBL/GenBank/DDBJ whole genome shotgun (WGS) entry which is preliminary data.</text>
</comment>
<feature type="binding site" evidence="14">
    <location>
        <position position="124"/>
    </location>
    <ligand>
        <name>[4Fe-4S] cluster</name>
        <dbReference type="ChEBI" id="CHEBI:49883"/>
        <note>4Fe-4S-S-AdoMet</note>
    </ligand>
</feature>
<dbReference type="GO" id="GO:0000049">
    <property type="term" value="F:tRNA binding"/>
    <property type="evidence" value="ECO:0007669"/>
    <property type="project" value="UniProtKB-UniRule"/>
</dbReference>
<sequence length="375" mass="42050">MSKQDLKALSTNELKAALAALGEPAYRAEQIRHALYSQDVREIDQMTTLPKALREKLSAAFFISRLSPAQGVGSAEKENAQTVKLLYELSDGAQIETVLIPDWREGRKRMTVCVSSQVGCAMACKFCATGYMGFSRNLTIGEIIDQVWGAMEVAETYYAQRISNVVFMGMGEPMLNFERVIEAIEILSHDRYYFKIGERHITLSTVGIVPGIERLTESKAKCRLALSLHSAIEEKRQELMPIAQVYSLQELKAALQRYTTIKRKPVFLEYLLLSGINDGEEDAKALIKFARAFPSKINLIDYNPIANIDYERVTESKKEKFMRKLADANLTVTCRRSRGADINAACGQLATQTLSTKKIKNVAQQDMRTSTSIHN</sequence>
<dbReference type="InterPro" id="IPR040072">
    <property type="entry name" value="Methyltransferase_A"/>
</dbReference>
<reference evidence="16 17" key="1">
    <citation type="journal article" date="2011" name="ISME J.">
        <title>Community ecology of hot spring cyanobacterial mats: predominant populations and their functional potential.</title>
        <authorList>
            <person name="Klatt C.G."/>
            <person name="Wood J.M."/>
            <person name="Rusch D.B."/>
            <person name="Bateson M.M."/>
            <person name="Hamamura N."/>
            <person name="Heidelberg J.F."/>
            <person name="Grossman A.R."/>
            <person name="Bhaya D."/>
            <person name="Cohan F.M."/>
            <person name="Kuhl M."/>
            <person name="Bryant D.A."/>
            <person name="Ward D.M."/>
        </authorList>
    </citation>
    <scope>NUCLEOTIDE SEQUENCE [LARGE SCALE GENOMIC DNA]</scope>
    <source>
        <strain evidence="16">OS</strain>
    </source>
</reference>
<evidence type="ECO:0000256" key="11">
    <source>
        <dbReference type="ARBA" id="ARBA00023004"/>
    </source>
</evidence>
<dbReference type="SUPFAM" id="SSF102114">
    <property type="entry name" value="Radical SAM enzymes"/>
    <property type="match status" value="1"/>
</dbReference>
<dbReference type="HAMAP" id="MF_01849">
    <property type="entry name" value="RNA_methyltr_RlmN"/>
    <property type="match status" value="1"/>
</dbReference>
<evidence type="ECO:0000256" key="12">
    <source>
        <dbReference type="ARBA" id="ARBA00023014"/>
    </source>
</evidence>
<dbReference type="InterPro" id="IPR058240">
    <property type="entry name" value="rSAM_sf"/>
</dbReference>
<comment type="cofactor">
    <cofactor evidence="14">
        <name>[4Fe-4S] cluster</name>
        <dbReference type="ChEBI" id="CHEBI:49883"/>
    </cofactor>
    <text evidence="14">Binds 1 [4Fe-4S] cluster. The cluster is coordinated with 3 cysteines and an exchangeable S-adenosyl-L-methionine.</text>
</comment>
<keyword evidence="12 14" id="KW-0411">Iron-sulfur</keyword>
<feature type="binding site" evidence="14">
    <location>
        <position position="127"/>
    </location>
    <ligand>
        <name>[4Fe-4S] cluster</name>
        <dbReference type="ChEBI" id="CHEBI:49883"/>
        <note>4Fe-4S-S-AdoMet</note>
    </ligand>
</feature>
<dbReference type="Pfam" id="PF21016">
    <property type="entry name" value="RlmN_N"/>
    <property type="match status" value="1"/>
</dbReference>
<protein>
    <recommendedName>
        <fullName evidence="14">Probable dual-specificity RNA methyltransferase RlmN</fullName>
        <ecNumber evidence="14">2.1.1.192</ecNumber>
    </recommendedName>
    <alternativeName>
        <fullName evidence="14">23S rRNA (adenine(2503)-C(2))-methyltransferase</fullName>
    </alternativeName>
    <alternativeName>
        <fullName evidence="14">23S rRNA m2A2503 methyltransferase</fullName>
    </alternativeName>
    <alternativeName>
        <fullName evidence="14">Ribosomal RNA large subunit methyltransferase N</fullName>
    </alternativeName>
    <alternativeName>
        <fullName evidence="14">tRNA (adenine(37)-C(2))-methyltransferase</fullName>
    </alternativeName>
    <alternativeName>
        <fullName evidence="14">tRNA m2A37 methyltransferase</fullName>
    </alternativeName>
</protein>
<dbReference type="GO" id="GO:0070475">
    <property type="term" value="P:rRNA base methylation"/>
    <property type="evidence" value="ECO:0007669"/>
    <property type="project" value="UniProtKB-UniRule"/>
</dbReference>
<dbReference type="EMBL" id="PHFL01000039">
    <property type="protein sequence ID" value="RFM24523.1"/>
    <property type="molecule type" value="Genomic_DNA"/>
</dbReference>
<evidence type="ECO:0000256" key="4">
    <source>
        <dbReference type="ARBA" id="ARBA00022490"/>
    </source>
</evidence>
<dbReference type="InterPro" id="IPR004383">
    <property type="entry name" value="rRNA_lsu_MTrfase_RlmN/Cfr"/>
</dbReference>
<dbReference type="NCBIfam" id="TIGR00048">
    <property type="entry name" value="rRNA_mod_RlmN"/>
    <property type="match status" value="1"/>
</dbReference>
<comment type="similarity">
    <text evidence="2 14">Belongs to the radical SAM superfamily. RlmN family.</text>
</comment>
<keyword evidence="8 14" id="KW-0949">S-adenosyl-L-methionine</keyword>
<evidence type="ECO:0000256" key="13">
    <source>
        <dbReference type="ARBA" id="ARBA00023157"/>
    </source>
</evidence>
<dbReference type="GO" id="GO:0046872">
    <property type="term" value="F:metal ion binding"/>
    <property type="evidence" value="ECO:0007669"/>
    <property type="project" value="UniProtKB-KW"/>
</dbReference>
<dbReference type="Gene3D" id="3.20.20.70">
    <property type="entry name" value="Aldolase class I"/>
    <property type="match status" value="1"/>
</dbReference>
<evidence type="ECO:0000256" key="7">
    <source>
        <dbReference type="ARBA" id="ARBA00022679"/>
    </source>
</evidence>
<dbReference type="Pfam" id="PF04055">
    <property type="entry name" value="Radical_SAM"/>
    <property type="match status" value="1"/>
</dbReference>
<comment type="subcellular location">
    <subcellularLocation>
        <location evidence="1 14">Cytoplasm</location>
    </subcellularLocation>
</comment>
<keyword evidence="7 14" id="KW-0808">Transferase</keyword>
<comment type="catalytic activity">
    <reaction evidence="14">
        <text>adenosine(2503) in 23S rRNA + 2 reduced [2Fe-2S]-[ferredoxin] + 2 S-adenosyl-L-methionine = 2-methyladenosine(2503) in 23S rRNA + 5'-deoxyadenosine + L-methionine + 2 oxidized [2Fe-2S]-[ferredoxin] + S-adenosyl-L-homocysteine</text>
        <dbReference type="Rhea" id="RHEA:42916"/>
        <dbReference type="Rhea" id="RHEA-COMP:10000"/>
        <dbReference type="Rhea" id="RHEA-COMP:10001"/>
        <dbReference type="Rhea" id="RHEA-COMP:10152"/>
        <dbReference type="Rhea" id="RHEA-COMP:10282"/>
        <dbReference type="ChEBI" id="CHEBI:17319"/>
        <dbReference type="ChEBI" id="CHEBI:33737"/>
        <dbReference type="ChEBI" id="CHEBI:33738"/>
        <dbReference type="ChEBI" id="CHEBI:57844"/>
        <dbReference type="ChEBI" id="CHEBI:57856"/>
        <dbReference type="ChEBI" id="CHEBI:59789"/>
        <dbReference type="ChEBI" id="CHEBI:74411"/>
        <dbReference type="ChEBI" id="CHEBI:74497"/>
        <dbReference type="EC" id="2.1.1.192"/>
    </reaction>
</comment>
<comment type="catalytic activity">
    <reaction evidence="14">
        <text>adenosine(37) in tRNA + 2 reduced [2Fe-2S]-[ferredoxin] + 2 S-adenosyl-L-methionine = 2-methyladenosine(37) in tRNA + 5'-deoxyadenosine + L-methionine + 2 oxidized [2Fe-2S]-[ferredoxin] + S-adenosyl-L-homocysteine</text>
        <dbReference type="Rhea" id="RHEA:43332"/>
        <dbReference type="Rhea" id="RHEA-COMP:10000"/>
        <dbReference type="Rhea" id="RHEA-COMP:10001"/>
        <dbReference type="Rhea" id="RHEA-COMP:10162"/>
        <dbReference type="Rhea" id="RHEA-COMP:10485"/>
        <dbReference type="ChEBI" id="CHEBI:17319"/>
        <dbReference type="ChEBI" id="CHEBI:33737"/>
        <dbReference type="ChEBI" id="CHEBI:33738"/>
        <dbReference type="ChEBI" id="CHEBI:57844"/>
        <dbReference type="ChEBI" id="CHEBI:57856"/>
        <dbReference type="ChEBI" id="CHEBI:59789"/>
        <dbReference type="ChEBI" id="CHEBI:74411"/>
        <dbReference type="ChEBI" id="CHEBI:74497"/>
        <dbReference type="EC" id="2.1.1.192"/>
    </reaction>
</comment>
<evidence type="ECO:0000313" key="17">
    <source>
        <dbReference type="Proteomes" id="UP000266389"/>
    </source>
</evidence>
<evidence type="ECO:0000256" key="1">
    <source>
        <dbReference type="ARBA" id="ARBA00004496"/>
    </source>
</evidence>
<feature type="active site" description="S-methylcysteine intermediate" evidence="14">
    <location>
        <position position="346"/>
    </location>
</feature>
<dbReference type="InterPro" id="IPR048641">
    <property type="entry name" value="RlmN_N"/>
</dbReference>
<dbReference type="InterPro" id="IPR027492">
    <property type="entry name" value="RNA_MTrfase_RlmN"/>
</dbReference>
<name>A0A395M158_9BACT</name>
<evidence type="ECO:0000256" key="2">
    <source>
        <dbReference type="ARBA" id="ARBA00007544"/>
    </source>
</evidence>
<evidence type="ECO:0000256" key="10">
    <source>
        <dbReference type="ARBA" id="ARBA00022723"/>
    </source>
</evidence>
<dbReference type="SFLD" id="SFLDS00029">
    <property type="entry name" value="Radical_SAM"/>
    <property type="match status" value="1"/>
</dbReference>
<comment type="miscellaneous">
    <text evidence="14">Reaction proceeds by a ping-pong mechanism involving intermediate methylation of a conserved cysteine residue.</text>
</comment>
<dbReference type="Proteomes" id="UP000266389">
    <property type="component" value="Unassembled WGS sequence"/>
</dbReference>
<keyword evidence="6 14" id="KW-0489">Methyltransferase</keyword>
<dbReference type="EC" id="2.1.1.192" evidence="14"/>
<organism evidence="16 17">
    <name type="scientific">Candidatus Thermochlorobacter aerophilus</name>
    <dbReference type="NCBI Taxonomy" id="1868324"/>
    <lineage>
        <taxon>Bacteria</taxon>
        <taxon>Pseudomonadati</taxon>
        <taxon>Chlorobiota</taxon>
        <taxon>Chlorobiia</taxon>
        <taxon>Chlorobiales</taxon>
        <taxon>Candidatus Thermochlorobacteriaceae</taxon>
        <taxon>Candidatus Thermochlorobacter</taxon>
    </lineage>
</organism>
<dbReference type="PANTHER" id="PTHR30544">
    <property type="entry name" value="23S RRNA METHYLTRANSFERASE"/>
    <property type="match status" value="1"/>
</dbReference>
<keyword evidence="5 14" id="KW-0698">rRNA processing</keyword>
<dbReference type="GO" id="GO:0019843">
    <property type="term" value="F:rRNA binding"/>
    <property type="evidence" value="ECO:0007669"/>
    <property type="project" value="UniProtKB-UniRule"/>
</dbReference>
<feature type="binding site" evidence="14">
    <location>
        <position position="303"/>
    </location>
    <ligand>
        <name>S-adenosyl-L-methionine</name>
        <dbReference type="ChEBI" id="CHEBI:59789"/>
    </ligand>
</feature>
<dbReference type="FunFam" id="3.20.20.70:FF:000014">
    <property type="entry name" value="Probable dual-specificity RNA methyltransferase RlmN"/>
    <property type="match status" value="1"/>
</dbReference>
<dbReference type="GO" id="GO:0070040">
    <property type="term" value="F:rRNA (adenine(2503)-C2-)-methyltransferase activity"/>
    <property type="evidence" value="ECO:0007669"/>
    <property type="project" value="UniProtKB-UniRule"/>
</dbReference>
<dbReference type="PROSITE" id="PS51918">
    <property type="entry name" value="RADICAL_SAM"/>
    <property type="match status" value="1"/>
</dbReference>
<feature type="binding site" evidence="14">
    <location>
        <position position="204"/>
    </location>
    <ligand>
        <name>S-adenosyl-L-methionine</name>
        <dbReference type="ChEBI" id="CHEBI:59789"/>
    </ligand>
</feature>
<dbReference type="PIRSF" id="PIRSF006004">
    <property type="entry name" value="CHP00048"/>
    <property type="match status" value="1"/>
</dbReference>
<dbReference type="GO" id="GO:0005737">
    <property type="term" value="C:cytoplasm"/>
    <property type="evidence" value="ECO:0007669"/>
    <property type="project" value="UniProtKB-SubCell"/>
</dbReference>
<dbReference type="InterPro" id="IPR013785">
    <property type="entry name" value="Aldolase_TIM"/>
</dbReference>
<dbReference type="GO" id="GO:0051539">
    <property type="term" value="F:4 iron, 4 sulfur cluster binding"/>
    <property type="evidence" value="ECO:0007669"/>
    <property type="project" value="UniProtKB-UniRule"/>
</dbReference>
<keyword evidence="13 14" id="KW-1015">Disulfide bond</keyword>
<feature type="active site" description="Proton acceptor" evidence="14">
    <location>
        <position position="96"/>
    </location>
</feature>
<accession>A0A395M158</accession>
<keyword evidence="4 14" id="KW-0963">Cytoplasm</keyword>
<keyword evidence="9 14" id="KW-0819">tRNA processing</keyword>
<feature type="binding site" evidence="14">
    <location>
        <begin position="171"/>
        <end position="172"/>
    </location>
    <ligand>
        <name>S-adenosyl-L-methionine</name>
        <dbReference type="ChEBI" id="CHEBI:59789"/>
    </ligand>
</feature>
<comment type="caution">
    <text evidence="14">Lacks conserved residue(s) required for the propagation of feature annotation.</text>
</comment>
<dbReference type="CDD" id="cd01335">
    <property type="entry name" value="Radical_SAM"/>
    <property type="match status" value="1"/>
</dbReference>
<dbReference type="AlphaFoldDB" id="A0A395M158"/>
<dbReference type="InterPro" id="IPR007197">
    <property type="entry name" value="rSAM"/>
</dbReference>
<dbReference type="Gene3D" id="1.10.150.530">
    <property type="match status" value="1"/>
</dbReference>
<evidence type="ECO:0000313" key="16">
    <source>
        <dbReference type="EMBL" id="RFM24523.1"/>
    </source>
</evidence>
<evidence type="ECO:0000259" key="15">
    <source>
        <dbReference type="PROSITE" id="PS51918"/>
    </source>
</evidence>
<dbReference type="SFLD" id="SFLDG01062">
    <property type="entry name" value="methyltransferase_(Class_A)"/>
    <property type="match status" value="1"/>
</dbReference>
<keyword evidence="11 14" id="KW-0408">Iron</keyword>
<dbReference type="GO" id="GO:0030488">
    <property type="term" value="P:tRNA methylation"/>
    <property type="evidence" value="ECO:0007669"/>
    <property type="project" value="UniProtKB-UniRule"/>
</dbReference>
<evidence type="ECO:0000256" key="8">
    <source>
        <dbReference type="ARBA" id="ARBA00022691"/>
    </source>
</evidence>
<evidence type="ECO:0000256" key="9">
    <source>
        <dbReference type="ARBA" id="ARBA00022694"/>
    </source>
</evidence>